<organism evidence="6 7">
    <name type="scientific">Martelella endophytica</name>
    <dbReference type="NCBI Taxonomy" id="1486262"/>
    <lineage>
        <taxon>Bacteria</taxon>
        <taxon>Pseudomonadati</taxon>
        <taxon>Pseudomonadota</taxon>
        <taxon>Alphaproteobacteria</taxon>
        <taxon>Hyphomicrobiales</taxon>
        <taxon>Aurantimonadaceae</taxon>
        <taxon>Martelella</taxon>
    </lineage>
</organism>
<name>A0A0D5LTV5_MAREN</name>
<evidence type="ECO:0000313" key="6">
    <source>
        <dbReference type="EMBL" id="AJY46808.1"/>
    </source>
</evidence>
<keyword evidence="4" id="KW-0804">Transcription</keyword>
<dbReference type="Gene3D" id="3.40.190.10">
    <property type="entry name" value="Periplasmic binding protein-like II"/>
    <property type="match status" value="2"/>
</dbReference>
<dbReference type="HOGENOM" id="CLU_039613_6_0_5"/>
<comment type="similarity">
    <text evidence="1">Belongs to the LysR transcriptional regulatory family.</text>
</comment>
<dbReference type="GO" id="GO:0003677">
    <property type="term" value="F:DNA binding"/>
    <property type="evidence" value="ECO:0007669"/>
    <property type="project" value="UniProtKB-KW"/>
</dbReference>
<dbReference type="EMBL" id="CP010803">
    <property type="protein sequence ID" value="AJY46808.1"/>
    <property type="molecule type" value="Genomic_DNA"/>
</dbReference>
<dbReference type="InterPro" id="IPR036390">
    <property type="entry name" value="WH_DNA-bd_sf"/>
</dbReference>
<dbReference type="SUPFAM" id="SSF46785">
    <property type="entry name" value="Winged helix' DNA-binding domain"/>
    <property type="match status" value="1"/>
</dbReference>
<evidence type="ECO:0000259" key="5">
    <source>
        <dbReference type="PROSITE" id="PS50931"/>
    </source>
</evidence>
<dbReference type="OrthoDB" id="5297263at2"/>
<dbReference type="GO" id="GO:0005829">
    <property type="term" value="C:cytosol"/>
    <property type="evidence" value="ECO:0007669"/>
    <property type="project" value="TreeGrafter"/>
</dbReference>
<evidence type="ECO:0000256" key="1">
    <source>
        <dbReference type="ARBA" id="ARBA00009437"/>
    </source>
</evidence>
<dbReference type="Proteomes" id="UP000032611">
    <property type="component" value="Chromosome"/>
</dbReference>
<dbReference type="InterPro" id="IPR050950">
    <property type="entry name" value="HTH-type_LysR_regulators"/>
</dbReference>
<evidence type="ECO:0000256" key="3">
    <source>
        <dbReference type="ARBA" id="ARBA00023125"/>
    </source>
</evidence>
<dbReference type="PANTHER" id="PTHR30419:SF8">
    <property type="entry name" value="NITROGEN ASSIMILATION TRANSCRIPTIONAL ACTIVATOR-RELATED"/>
    <property type="match status" value="1"/>
</dbReference>
<sequence length="309" mass="34015">MELRRLGLFSNRLIYFQAVAEKGSIRRAALELNVAPSSISRSISDLEAELGALLFERVGRRMRLSSAGEMLLHHARLSQRQLSSGISFIEDLQGLKRGEVKIAVIESVMRNLMLQELDRFWEYQPGIRVESFVSGSQDAFDGVADGHYDLAIAFDTPVPVKARKIAGAFLNLGILLPPEHPLAGRKSLRLRDLQGENLLMANASLTLGQVLNQALSKLGFELRIRAVSNSIDTLLRLTEMGHGVTLQTRLGAETEIATGRLCFIPLAEPGLKPRELVMICRSEQQLPHGPSALAQQLSARFDGLDEGKA</sequence>
<dbReference type="Pfam" id="PF03466">
    <property type="entry name" value="LysR_substrate"/>
    <property type="match status" value="1"/>
</dbReference>
<dbReference type="SUPFAM" id="SSF53850">
    <property type="entry name" value="Periplasmic binding protein-like II"/>
    <property type="match status" value="1"/>
</dbReference>
<dbReference type="InterPro" id="IPR005119">
    <property type="entry name" value="LysR_subst-bd"/>
</dbReference>
<dbReference type="PATRIC" id="fig|1486262.3.peg.3272"/>
<dbReference type="InterPro" id="IPR036388">
    <property type="entry name" value="WH-like_DNA-bd_sf"/>
</dbReference>
<reference evidence="6 7" key="1">
    <citation type="journal article" date="2015" name="Genome Announc.">
        <title>Complete genome sequence of Martelella endophytica YC6887, which has antifungal activity associated with a halophyte.</title>
        <authorList>
            <person name="Khan A."/>
            <person name="Khan H."/>
            <person name="Chung E.J."/>
            <person name="Hossain M.T."/>
            <person name="Chung Y.R."/>
        </authorList>
    </citation>
    <scope>NUCLEOTIDE SEQUENCE [LARGE SCALE GENOMIC DNA]</scope>
    <source>
        <strain evidence="6">YC6887</strain>
    </source>
</reference>
<protein>
    <recommendedName>
        <fullName evidence="5">HTH lysR-type domain-containing protein</fullName>
    </recommendedName>
</protein>
<feature type="domain" description="HTH lysR-type" evidence="5">
    <location>
        <begin position="1"/>
        <end position="65"/>
    </location>
</feature>
<dbReference type="AlphaFoldDB" id="A0A0D5LTV5"/>
<keyword evidence="7" id="KW-1185">Reference proteome</keyword>
<evidence type="ECO:0000256" key="2">
    <source>
        <dbReference type="ARBA" id="ARBA00023015"/>
    </source>
</evidence>
<dbReference type="GO" id="GO:0003700">
    <property type="term" value="F:DNA-binding transcription factor activity"/>
    <property type="evidence" value="ECO:0007669"/>
    <property type="project" value="InterPro"/>
</dbReference>
<keyword evidence="2" id="KW-0805">Transcription regulation</keyword>
<accession>A0A0D5LTV5</accession>
<dbReference type="PANTHER" id="PTHR30419">
    <property type="entry name" value="HTH-TYPE TRANSCRIPTIONAL REGULATOR YBHD"/>
    <property type="match status" value="1"/>
</dbReference>
<dbReference type="KEGG" id="mey:TM49_15840"/>
<evidence type="ECO:0000313" key="7">
    <source>
        <dbReference type="Proteomes" id="UP000032611"/>
    </source>
</evidence>
<evidence type="ECO:0000256" key="4">
    <source>
        <dbReference type="ARBA" id="ARBA00023163"/>
    </source>
</evidence>
<dbReference type="STRING" id="1486262.TM49_15840"/>
<dbReference type="InterPro" id="IPR000847">
    <property type="entry name" value="LysR_HTH_N"/>
</dbReference>
<dbReference type="Gene3D" id="1.10.10.10">
    <property type="entry name" value="Winged helix-like DNA-binding domain superfamily/Winged helix DNA-binding domain"/>
    <property type="match status" value="1"/>
</dbReference>
<proteinExistence type="inferred from homology"/>
<dbReference type="FunFam" id="1.10.10.10:FF:000001">
    <property type="entry name" value="LysR family transcriptional regulator"/>
    <property type="match status" value="1"/>
</dbReference>
<keyword evidence="3" id="KW-0238">DNA-binding</keyword>
<dbReference type="Pfam" id="PF00126">
    <property type="entry name" value="HTH_1"/>
    <property type="match status" value="1"/>
</dbReference>
<gene>
    <name evidence="6" type="ORF">TM49_15840</name>
</gene>
<dbReference type="RefSeq" id="WP_045682686.1">
    <property type="nucleotide sequence ID" value="NZ_CP010803.1"/>
</dbReference>
<dbReference type="PROSITE" id="PS50931">
    <property type="entry name" value="HTH_LYSR"/>
    <property type="match status" value="1"/>
</dbReference>